<evidence type="ECO:0000313" key="2">
    <source>
        <dbReference type="EMBL" id="NKI19555.1"/>
    </source>
</evidence>
<keyword evidence="3" id="KW-1185">Reference proteome</keyword>
<reference evidence="2 3" key="1">
    <citation type="submission" date="2020-04" db="EMBL/GenBank/DDBJ databases">
        <authorList>
            <person name="Yoon J."/>
        </authorList>
    </citation>
    <scope>NUCLEOTIDE SEQUENCE [LARGE SCALE GENOMIC DNA]</scope>
    <source>
        <strain evidence="2 3">KMU-166</strain>
    </source>
</reference>
<comment type="caution">
    <text evidence="2">The sequence shown here is derived from an EMBL/GenBank/DDBJ whole genome shotgun (WGS) entry which is preliminary data.</text>
</comment>
<dbReference type="EMBL" id="JAAWWK010000009">
    <property type="protein sequence ID" value="NKI19555.1"/>
    <property type="molecule type" value="Genomic_DNA"/>
</dbReference>
<proteinExistence type="predicted"/>
<dbReference type="Pfam" id="PF00685">
    <property type="entry name" value="Sulfotransfer_1"/>
    <property type="match status" value="1"/>
</dbReference>
<feature type="domain" description="Sulfotransferase" evidence="1">
    <location>
        <begin position="12"/>
        <end position="172"/>
    </location>
</feature>
<organism evidence="2 3">
    <name type="scientific">Spongiibacter thalassae</name>
    <dbReference type="NCBI Taxonomy" id="2721624"/>
    <lineage>
        <taxon>Bacteria</taxon>
        <taxon>Pseudomonadati</taxon>
        <taxon>Pseudomonadota</taxon>
        <taxon>Gammaproteobacteria</taxon>
        <taxon>Cellvibrionales</taxon>
        <taxon>Spongiibacteraceae</taxon>
        <taxon>Spongiibacter</taxon>
    </lineage>
</organism>
<dbReference type="Proteomes" id="UP000765845">
    <property type="component" value="Unassembled WGS sequence"/>
</dbReference>
<name>A0ABX1GK24_9GAMM</name>
<gene>
    <name evidence="2" type="ORF">HCU74_19280</name>
</gene>
<accession>A0ABX1GK24</accession>
<dbReference type="SUPFAM" id="SSF52540">
    <property type="entry name" value="P-loop containing nucleoside triphosphate hydrolases"/>
    <property type="match status" value="1"/>
</dbReference>
<dbReference type="InterPro" id="IPR000863">
    <property type="entry name" value="Sulfotransferase_dom"/>
</dbReference>
<protein>
    <submittedName>
        <fullName evidence="2">Sulfotransferase</fullName>
    </submittedName>
</protein>
<sequence>MKAFRDWHEVCVVSGLPRSGTSLMMNILNAMGEDVFFDDGRESDESNPGGYFESQLVKGIPKGEVEFLNKISGWIKITANYIPDICDSYKLKIIYMDRKLEEVAISQSKMIEDGIDDLQRQVDLLAEARERAFYFLRSRLNVEFYTVRYDELVANPLEVIESLSAFVGSPKTRIGPAIEIVDKNLYRNKG</sequence>
<evidence type="ECO:0000313" key="3">
    <source>
        <dbReference type="Proteomes" id="UP000765845"/>
    </source>
</evidence>
<dbReference type="Gene3D" id="3.40.50.300">
    <property type="entry name" value="P-loop containing nucleotide triphosphate hydrolases"/>
    <property type="match status" value="1"/>
</dbReference>
<dbReference type="InterPro" id="IPR027417">
    <property type="entry name" value="P-loop_NTPase"/>
</dbReference>
<dbReference type="RefSeq" id="WP_168452079.1">
    <property type="nucleotide sequence ID" value="NZ_JAAWWK010000009.1"/>
</dbReference>
<evidence type="ECO:0000259" key="1">
    <source>
        <dbReference type="Pfam" id="PF00685"/>
    </source>
</evidence>